<dbReference type="PANTHER" id="PTHR43559">
    <property type="entry name" value="HYDROLASE YCAC-RELATED"/>
    <property type="match status" value="1"/>
</dbReference>
<dbReference type="Proteomes" id="UP000572817">
    <property type="component" value="Unassembled WGS sequence"/>
</dbReference>
<feature type="domain" description="Isochorismatase-like" evidence="3">
    <location>
        <begin position="456"/>
        <end position="607"/>
    </location>
</feature>
<feature type="compositionally biased region" description="Low complexity" evidence="2">
    <location>
        <begin position="226"/>
        <end position="241"/>
    </location>
</feature>
<dbReference type="PANTHER" id="PTHR43559:SF3">
    <property type="entry name" value="HYDROLASE YCAC-RELATED"/>
    <property type="match status" value="1"/>
</dbReference>
<evidence type="ECO:0000256" key="2">
    <source>
        <dbReference type="SAM" id="MobiDB-lite"/>
    </source>
</evidence>
<dbReference type="Pfam" id="PF00857">
    <property type="entry name" value="Isochorismatase"/>
    <property type="match status" value="1"/>
</dbReference>
<dbReference type="InterPro" id="IPR036380">
    <property type="entry name" value="Isochorismatase-like_sf"/>
</dbReference>
<feature type="region of interest" description="Disordered" evidence="2">
    <location>
        <begin position="1"/>
        <end position="322"/>
    </location>
</feature>
<evidence type="ECO:0000313" key="5">
    <source>
        <dbReference type="Proteomes" id="UP000572817"/>
    </source>
</evidence>
<dbReference type="EMBL" id="WWBZ02000022">
    <property type="protein sequence ID" value="KAF4308227.1"/>
    <property type="molecule type" value="Genomic_DNA"/>
</dbReference>
<dbReference type="AlphaFoldDB" id="A0A8H4IXN5"/>
<dbReference type="Pfam" id="PF04749">
    <property type="entry name" value="PLAC8"/>
    <property type="match status" value="1"/>
</dbReference>
<dbReference type="OrthoDB" id="1045822at2759"/>
<protein>
    <recommendedName>
        <fullName evidence="3">Isochorismatase-like domain-containing protein</fullName>
    </recommendedName>
</protein>
<feature type="compositionally biased region" description="Low complexity" evidence="2">
    <location>
        <begin position="1"/>
        <end position="27"/>
    </location>
</feature>
<feature type="compositionally biased region" description="Pro residues" evidence="2">
    <location>
        <begin position="246"/>
        <end position="255"/>
    </location>
</feature>
<feature type="compositionally biased region" description="Low complexity" evidence="2">
    <location>
        <begin position="34"/>
        <end position="48"/>
    </location>
</feature>
<accession>A0A8H4IXN5</accession>
<dbReference type="SUPFAM" id="SSF52499">
    <property type="entry name" value="Isochorismatase-like hydrolases"/>
    <property type="match status" value="1"/>
</dbReference>
<keyword evidence="5" id="KW-1185">Reference proteome</keyword>
<name>A0A8H4IXN5_9PEZI</name>
<proteinExistence type="inferred from homology"/>
<comment type="caution">
    <text evidence="4">The sequence shown here is derived from an EMBL/GenBank/DDBJ whole genome shotgun (WGS) entry which is preliminary data.</text>
</comment>
<feature type="compositionally biased region" description="Polar residues" evidence="2">
    <location>
        <begin position="94"/>
        <end position="109"/>
    </location>
</feature>
<sequence>MDPRRQYPQAQAPQQQQPAQPYYNNYQRPPPQPQQHLQPQQQQPSNPRFSWQIPLSEAERLPIHQLDPAPSSPPPQQSQTQGQAQPRTRARAQSPPQTNRFSYAQTPIEVQQPHFHQNAAARRQPESTMPHSPHSLHGSNLNSPMTEFGDLSAISTAAPQLPVPRLSRPLSKEIGDDMGGQGDMVPEEYARPMPQEPHPAFFAPVVDTSPRGSIAPPRQRQQSIAQSVAQSDHSHHQQQPQNYDAHPPPGSPGPIPLKTENDDSKAAHNVPISPVSPTQPYSPHSNVPSSRPPIFAPDNPSGPNGMLTAEHKPGQIAHPNMDLNSSGSKHEWKHSLCECSGDVGTCMTGVFCPCVLYGKTSYRLGLKSEKKDPTEMLGWSWANSKCGLMAMTTFCGLCAAQDYTPKSLNSLHLQVTRLCAFLVNMKFTSLLSLLAVPLLAIADSVPFERLDKDDAVLLILDLQVGLYQLARDWDPTLYRDNLLAHAALGQLFPSLPVVLTTSAQSGPNGPLPKEILDMYPSAPLVQRQGEVDAWDNADFRAAIRATNRSQVIVGGITTDVCTTFLALSLRAEGYGVWANVEASGTTTPLIRDASNGRMARAGVQLVSLFSIVTDLMRDWRNTPGAAEVIPWLDRWYPAYTWVARAHGEAVGNGSLIPGEAELLSG</sequence>
<dbReference type="InterPro" id="IPR053152">
    <property type="entry name" value="Hydrolase_YcaC-like"/>
</dbReference>
<feature type="compositionally biased region" description="Polar residues" evidence="2">
    <location>
        <begin position="275"/>
        <end position="289"/>
    </location>
</feature>
<evidence type="ECO:0000259" key="3">
    <source>
        <dbReference type="Pfam" id="PF00857"/>
    </source>
</evidence>
<feature type="compositionally biased region" description="Low complexity" evidence="2">
    <location>
        <begin position="77"/>
        <end position="86"/>
    </location>
</feature>
<evidence type="ECO:0000256" key="1">
    <source>
        <dbReference type="ARBA" id="ARBA00006336"/>
    </source>
</evidence>
<reference evidence="4" key="1">
    <citation type="submission" date="2020-04" db="EMBL/GenBank/DDBJ databases">
        <title>Genome Assembly and Annotation of Botryosphaeria dothidea sdau 11-99, a Latent Pathogen of Apple Fruit Ring Rot in China.</title>
        <authorList>
            <person name="Yu C."/>
            <person name="Diao Y."/>
            <person name="Lu Q."/>
            <person name="Zhao J."/>
            <person name="Cui S."/>
            <person name="Peng C."/>
            <person name="He B."/>
            <person name="Liu H."/>
        </authorList>
    </citation>
    <scope>NUCLEOTIDE SEQUENCE [LARGE SCALE GENOMIC DNA]</scope>
    <source>
        <strain evidence="4">Sdau11-99</strain>
    </source>
</reference>
<evidence type="ECO:0000313" key="4">
    <source>
        <dbReference type="EMBL" id="KAF4308227.1"/>
    </source>
</evidence>
<organism evidence="4 5">
    <name type="scientific">Botryosphaeria dothidea</name>
    <dbReference type="NCBI Taxonomy" id="55169"/>
    <lineage>
        <taxon>Eukaryota</taxon>
        <taxon>Fungi</taxon>
        <taxon>Dikarya</taxon>
        <taxon>Ascomycota</taxon>
        <taxon>Pezizomycotina</taxon>
        <taxon>Dothideomycetes</taxon>
        <taxon>Dothideomycetes incertae sedis</taxon>
        <taxon>Botryosphaeriales</taxon>
        <taxon>Botryosphaeriaceae</taxon>
        <taxon>Botryosphaeria</taxon>
    </lineage>
</organism>
<gene>
    <name evidence="4" type="ORF">GTA08_BOTSDO03845</name>
</gene>
<comment type="similarity">
    <text evidence="1">Belongs to the isochorismatase family.</text>
</comment>
<dbReference type="InterPro" id="IPR000868">
    <property type="entry name" value="Isochorismatase-like_dom"/>
</dbReference>
<dbReference type="InterPro" id="IPR006461">
    <property type="entry name" value="PLAC_motif_containing"/>
</dbReference>
<dbReference type="Gene3D" id="3.40.50.850">
    <property type="entry name" value="Isochorismatase-like"/>
    <property type="match status" value="1"/>
</dbReference>